<proteinExistence type="predicted"/>
<feature type="region of interest" description="Disordered" evidence="1">
    <location>
        <begin position="1"/>
        <end position="20"/>
    </location>
</feature>
<dbReference type="InterPro" id="IPR014710">
    <property type="entry name" value="RmlC-like_jellyroll"/>
</dbReference>
<reference evidence="3" key="1">
    <citation type="journal article" date="2019" name="Int. J. Syst. Evol. Microbiol.">
        <title>The Global Catalogue of Microorganisms (GCM) 10K type strain sequencing project: providing services to taxonomists for standard genome sequencing and annotation.</title>
        <authorList>
            <consortium name="The Broad Institute Genomics Platform"/>
            <consortium name="The Broad Institute Genome Sequencing Center for Infectious Disease"/>
            <person name="Wu L."/>
            <person name="Ma J."/>
        </authorList>
    </citation>
    <scope>NUCLEOTIDE SEQUENCE [LARGE SCALE GENOMIC DNA]</scope>
    <source>
        <strain evidence="3">CGMCC 1.15053</strain>
    </source>
</reference>
<accession>A0ABW1DG76</accession>
<feature type="compositionally biased region" description="Polar residues" evidence="1">
    <location>
        <begin position="1"/>
        <end position="11"/>
    </location>
</feature>
<keyword evidence="3" id="KW-1185">Reference proteome</keyword>
<evidence type="ECO:0000313" key="3">
    <source>
        <dbReference type="Proteomes" id="UP001595979"/>
    </source>
</evidence>
<name>A0ABW1DG76_9DEIO</name>
<dbReference type="EMBL" id="JBHSOH010000002">
    <property type="protein sequence ID" value="MFC5846804.1"/>
    <property type="molecule type" value="Genomic_DNA"/>
</dbReference>
<dbReference type="Proteomes" id="UP001595979">
    <property type="component" value="Unassembled WGS sequence"/>
</dbReference>
<evidence type="ECO:0000256" key="1">
    <source>
        <dbReference type="SAM" id="MobiDB-lite"/>
    </source>
</evidence>
<gene>
    <name evidence="2" type="ORF">ACFPQ6_00640</name>
</gene>
<dbReference type="RefSeq" id="WP_380045227.1">
    <property type="nucleotide sequence ID" value="NZ_JBHSOH010000002.1"/>
</dbReference>
<comment type="caution">
    <text evidence="2">The sequence shown here is derived from an EMBL/GenBank/DDBJ whole genome shotgun (WGS) entry which is preliminary data.</text>
</comment>
<dbReference type="InterPro" id="IPR011051">
    <property type="entry name" value="RmlC_Cupin_sf"/>
</dbReference>
<evidence type="ECO:0000313" key="2">
    <source>
        <dbReference type="EMBL" id="MFC5846804.1"/>
    </source>
</evidence>
<dbReference type="SUPFAM" id="SSF51182">
    <property type="entry name" value="RmlC-like cupins"/>
    <property type="match status" value="1"/>
</dbReference>
<sequence>MTSTPDPSAPQSRAPEDLGDMTGNVVRFRDLKSRAIPLMFIDSILPGHQRHNYAVIGDTASENDAYAPFITSPHGFQIGMVRARQGNGPAYHTHDYVESFLPLTGRWRFYWGREADSVDGETVLDPFDYVTLPPRLWRGFECLDPGESWIFAVLEKHEVYGGKDPYWAPEVIRQAREYGFEADERGKMVKPANFAELERQMRDQFGDG</sequence>
<organism evidence="2 3">
    <name type="scientific">Deinococcus petrolearius</name>
    <dbReference type="NCBI Taxonomy" id="1751295"/>
    <lineage>
        <taxon>Bacteria</taxon>
        <taxon>Thermotogati</taxon>
        <taxon>Deinococcota</taxon>
        <taxon>Deinococci</taxon>
        <taxon>Deinococcales</taxon>
        <taxon>Deinococcaceae</taxon>
        <taxon>Deinococcus</taxon>
    </lineage>
</organism>
<dbReference type="Gene3D" id="2.60.120.10">
    <property type="entry name" value="Jelly Rolls"/>
    <property type="match status" value="1"/>
</dbReference>
<protein>
    <submittedName>
        <fullName evidence="2">Cupin domain-containing protein</fullName>
    </submittedName>
</protein>